<dbReference type="InterPro" id="IPR036188">
    <property type="entry name" value="FAD/NAD-bd_sf"/>
</dbReference>
<dbReference type="Proteomes" id="UP000017081">
    <property type="component" value="Unassembled WGS sequence"/>
</dbReference>
<dbReference type="SUPFAM" id="SSF51905">
    <property type="entry name" value="FAD/NAD(P)-binding domain"/>
    <property type="match status" value="1"/>
</dbReference>
<dbReference type="InterPro" id="IPR050097">
    <property type="entry name" value="Ferredoxin-NADP_redctase_2"/>
</dbReference>
<organism evidence="5 6">
    <name type="scientific">Cetobacterium somerae ATCC BAA-474</name>
    <dbReference type="NCBI Taxonomy" id="1319815"/>
    <lineage>
        <taxon>Bacteria</taxon>
        <taxon>Fusobacteriati</taxon>
        <taxon>Fusobacteriota</taxon>
        <taxon>Fusobacteriia</taxon>
        <taxon>Fusobacteriales</taxon>
        <taxon>Fusobacteriaceae</taxon>
        <taxon>Cetobacterium</taxon>
    </lineage>
</organism>
<accession>U7VCJ8</accession>
<dbReference type="InterPro" id="IPR012336">
    <property type="entry name" value="Thioredoxin-like_fold"/>
</dbReference>
<dbReference type="Gene3D" id="3.50.50.60">
    <property type="entry name" value="FAD/NAD(P)-binding domain"/>
    <property type="match status" value="2"/>
</dbReference>
<dbReference type="PATRIC" id="fig|1319815.3.peg.1184"/>
<dbReference type="Pfam" id="PF07992">
    <property type="entry name" value="Pyr_redox_2"/>
    <property type="match status" value="1"/>
</dbReference>
<evidence type="ECO:0008006" key="7">
    <source>
        <dbReference type="Google" id="ProtNLM"/>
    </source>
</evidence>
<proteinExistence type="predicted"/>
<keyword evidence="2" id="KW-0560">Oxidoreductase</keyword>
<dbReference type="EMBL" id="AXZF01000043">
    <property type="protein sequence ID" value="ERT68864.1"/>
    <property type="molecule type" value="Genomic_DNA"/>
</dbReference>
<evidence type="ECO:0000259" key="4">
    <source>
        <dbReference type="Pfam" id="PF13192"/>
    </source>
</evidence>
<dbReference type="PANTHER" id="PTHR48105">
    <property type="entry name" value="THIOREDOXIN REDUCTASE 1-RELATED-RELATED"/>
    <property type="match status" value="1"/>
</dbReference>
<dbReference type="RefSeq" id="WP_023050770.1">
    <property type="nucleotide sequence ID" value="NZ_CP173060.2"/>
</dbReference>
<dbReference type="SUPFAM" id="SSF52833">
    <property type="entry name" value="Thioredoxin-like"/>
    <property type="match status" value="2"/>
</dbReference>
<dbReference type="HOGENOM" id="CLU_031864_5_4_0"/>
<dbReference type="NCBIfam" id="TIGR03143">
    <property type="entry name" value="AhpF_homolog"/>
    <property type="match status" value="1"/>
</dbReference>
<dbReference type="Gene3D" id="3.40.30.80">
    <property type="match status" value="1"/>
</dbReference>
<keyword evidence="6" id="KW-1185">Reference proteome</keyword>
<dbReference type="InterPro" id="IPR023753">
    <property type="entry name" value="FAD/NAD-binding_dom"/>
</dbReference>
<dbReference type="InterPro" id="IPR017561">
    <property type="entry name" value="AhpF_homologue_put"/>
</dbReference>
<comment type="caution">
    <text evidence="5">The sequence shown here is derived from an EMBL/GenBank/DDBJ whole genome shotgun (WGS) entry which is preliminary data.</text>
</comment>
<protein>
    <recommendedName>
        <fullName evidence="7">Alkyl hydroperoxide reductase F subunit</fullName>
    </recommendedName>
</protein>
<evidence type="ECO:0000256" key="1">
    <source>
        <dbReference type="ARBA" id="ARBA00022630"/>
    </source>
</evidence>
<dbReference type="AlphaFoldDB" id="U7VCJ8"/>
<name>U7VCJ8_9FUSO</name>
<feature type="domain" description="Thioredoxin-like fold" evidence="4">
    <location>
        <begin position="468"/>
        <end position="544"/>
    </location>
</feature>
<dbReference type="eggNOG" id="COG3634">
    <property type="taxonomic scope" value="Bacteria"/>
</dbReference>
<dbReference type="PRINTS" id="PR00368">
    <property type="entry name" value="FADPNR"/>
</dbReference>
<evidence type="ECO:0000313" key="5">
    <source>
        <dbReference type="EMBL" id="ERT68864.1"/>
    </source>
</evidence>
<gene>
    <name evidence="5" type="ORF">HMPREF0202_01231</name>
</gene>
<evidence type="ECO:0000256" key="2">
    <source>
        <dbReference type="ARBA" id="ARBA00023002"/>
    </source>
</evidence>
<feature type="domain" description="FAD/NAD(P)-binding" evidence="3">
    <location>
        <begin position="5"/>
        <end position="296"/>
    </location>
</feature>
<dbReference type="InterPro" id="IPR044142">
    <property type="entry name" value="AhpF_NTD_N"/>
</dbReference>
<keyword evidence="1" id="KW-0285">Flavoprotein</keyword>
<dbReference type="PRINTS" id="PR00469">
    <property type="entry name" value="PNDRDTASEII"/>
</dbReference>
<dbReference type="GO" id="GO:0016491">
    <property type="term" value="F:oxidoreductase activity"/>
    <property type="evidence" value="ECO:0007669"/>
    <property type="project" value="UniProtKB-KW"/>
</dbReference>
<sequence>MDKIYDLIVIGGGPAGLSAGIYAGRAQMDVLIIEKSEVGGQITTTSEVVNYPGIKEISGHHLGEQMREQALGFGVEFLKSEVTNMDFKDEIKKVETTSGTYKALSVIIATGANPRKLGFPGEVEFTGRGVAYCATCDGEFFTGLDVFVIGAGFAAAEEAIFLTKFARKVTIIAREPEFTCAKSIAEKVLKHPKIEVRFNSQIIEVTGDTKLRKAIFKDNLTNTTWEYTAPDNESFGVFVFIGYKPQSDLFKNHVNLDSQGYIVTDGDLQTNVKDVYAVGDIRPKRLRQVVTAVADGALAATVLEKVVEEKREALGIEKEEKEHPKTSDISKEESKSKFLDEGIVSQLKGIFERFQSSIKIVSILNDNDLSVNIKEFLTEICDISDKITLEFYKKDENLELEKKIELDCSPTIAILDSNDNFRGVKFSGLPSGHELNSFILALYNIAGPGQELNEELKGKIQSIDKKVKLKIAVSLSCSLCPEVVTGAQRLAIENSNVQAEMIDIFAFPELKSKYNIMGVPALIINDKDISFGKQSIEEIIEKITK</sequence>
<evidence type="ECO:0000313" key="6">
    <source>
        <dbReference type="Proteomes" id="UP000017081"/>
    </source>
</evidence>
<dbReference type="InterPro" id="IPR036249">
    <property type="entry name" value="Thioredoxin-like_sf"/>
</dbReference>
<evidence type="ECO:0000259" key="3">
    <source>
        <dbReference type="Pfam" id="PF07992"/>
    </source>
</evidence>
<dbReference type="Pfam" id="PF13192">
    <property type="entry name" value="Thioredoxin_3"/>
    <property type="match status" value="1"/>
</dbReference>
<dbReference type="eggNOG" id="COG0492">
    <property type="taxonomic scope" value="Bacteria"/>
</dbReference>
<dbReference type="CDD" id="cd02974">
    <property type="entry name" value="AhpF_NTD_N"/>
    <property type="match status" value="1"/>
</dbReference>
<dbReference type="STRING" id="1319815.HMPREF0202_01231"/>
<reference evidence="5 6" key="1">
    <citation type="submission" date="2013-08" db="EMBL/GenBank/DDBJ databases">
        <authorList>
            <person name="Weinstock G."/>
            <person name="Sodergren E."/>
            <person name="Wylie T."/>
            <person name="Fulton L."/>
            <person name="Fulton R."/>
            <person name="Fronick C."/>
            <person name="O'Laughlin M."/>
            <person name="Godfrey J."/>
            <person name="Miner T."/>
            <person name="Herter B."/>
            <person name="Appelbaum E."/>
            <person name="Cordes M."/>
            <person name="Lek S."/>
            <person name="Wollam A."/>
            <person name="Pepin K.H."/>
            <person name="Palsikar V.B."/>
            <person name="Mitreva M."/>
            <person name="Wilson R.K."/>
        </authorList>
    </citation>
    <scope>NUCLEOTIDE SEQUENCE [LARGE SCALE GENOMIC DNA]</scope>
    <source>
        <strain evidence="5 6">ATCC BAA-474</strain>
    </source>
</reference>